<evidence type="ECO:0000259" key="12">
    <source>
        <dbReference type="Pfam" id="PF04101"/>
    </source>
</evidence>
<name>A0A6B1DPL6_9CHLR</name>
<keyword evidence="2 10" id="KW-0132">Cell division</keyword>
<proteinExistence type="inferred from homology"/>
<dbReference type="GO" id="GO:0071555">
    <property type="term" value="P:cell wall organization"/>
    <property type="evidence" value="ECO:0007669"/>
    <property type="project" value="UniProtKB-KW"/>
</dbReference>
<feature type="binding site" evidence="10">
    <location>
        <position position="310"/>
    </location>
    <ligand>
        <name>UDP-N-acetyl-alpha-D-glucosamine</name>
        <dbReference type="ChEBI" id="CHEBI:57705"/>
    </ligand>
</feature>
<gene>
    <name evidence="10" type="primary">murG</name>
    <name evidence="13" type="ORF">F4Y08_00315</name>
</gene>
<evidence type="ECO:0000256" key="7">
    <source>
        <dbReference type="ARBA" id="ARBA00023136"/>
    </source>
</evidence>
<dbReference type="AlphaFoldDB" id="A0A6B1DPL6"/>
<evidence type="ECO:0000313" key="13">
    <source>
        <dbReference type="EMBL" id="MYD88773.1"/>
    </source>
</evidence>
<dbReference type="EMBL" id="VXPY01000002">
    <property type="protein sequence ID" value="MYD88773.1"/>
    <property type="molecule type" value="Genomic_DNA"/>
</dbReference>
<dbReference type="InterPro" id="IPR004276">
    <property type="entry name" value="GlycoTrans_28_N"/>
</dbReference>
<feature type="binding site" evidence="10">
    <location>
        <position position="168"/>
    </location>
    <ligand>
        <name>UDP-N-acetyl-alpha-D-glucosamine</name>
        <dbReference type="ChEBI" id="CHEBI:57705"/>
    </ligand>
</feature>
<dbReference type="UniPathway" id="UPA00219"/>
<dbReference type="GO" id="GO:0009252">
    <property type="term" value="P:peptidoglycan biosynthetic process"/>
    <property type="evidence" value="ECO:0007669"/>
    <property type="project" value="UniProtKB-UniRule"/>
</dbReference>
<comment type="caution">
    <text evidence="10">Lacks conserved residue(s) required for the propagation of feature annotation.</text>
</comment>
<evidence type="ECO:0000256" key="4">
    <source>
        <dbReference type="ARBA" id="ARBA00022679"/>
    </source>
</evidence>
<keyword evidence="1 10" id="KW-1003">Cell membrane</keyword>
<accession>A0A6B1DPL6</accession>
<dbReference type="SUPFAM" id="SSF53756">
    <property type="entry name" value="UDP-Glycosyltransferase/glycogen phosphorylase"/>
    <property type="match status" value="1"/>
</dbReference>
<evidence type="ECO:0000256" key="8">
    <source>
        <dbReference type="ARBA" id="ARBA00023306"/>
    </source>
</evidence>
<dbReference type="GO" id="GO:0051301">
    <property type="term" value="P:cell division"/>
    <property type="evidence" value="ECO:0007669"/>
    <property type="project" value="UniProtKB-KW"/>
</dbReference>
<evidence type="ECO:0000256" key="1">
    <source>
        <dbReference type="ARBA" id="ARBA00022475"/>
    </source>
</evidence>
<dbReference type="PANTHER" id="PTHR21015">
    <property type="entry name" value="UDP-N-ACETYLGLUCOSAMINE--N-ACETYLMURAMYL-(PENTAPEPTIDE) PYROPHOSPHORYL-UNDECAPRENOL N-ACETYLGLUCOSAMINE TRANSFERASE 1"/>
    <property type="match status" value="1"/>
</dbReference>
<dbReference type="InterPro" id="IPR006009">
    <property type="entry name" value="GlcNAc_MurG"/>
</dbReference>
<dbReference type="InterPro" id="IPR007235">
    <property type="entry name" value="Glyco_trans_28_C"/>
</dbReference>
<dbReference type="EC" id="2.4.1.227" evidence="10"/>
<comment type="caution">
    <text evidence="13">The sequence shown here is derived from an EMBL/GenBank/DDBJ whole genome shotgun (WGS) entry which is preliminary data.</text>
</comment>
<evidence type="ECO:0000256" key="6">
    <source>
        <dbReference type="ARBA" id="ARBA00022984"/>
    </source>
</evidence>
<dbReference type="Pfam" id="PF03033">
    <property type="entry name" value="Glyco_transf_28"/>
    <property type="match status" value="1"/>
</dbReference>
<sequence length="398" mass="41552">MKLLCTGGGSGGHIYPALAILERLEALCVDRTERLDTLWLGGTGDLARQLVADAGIRYRAVATGPLLDRGPGRRILSLAQVCLGTLQACLHVLRFKPDACLATGGNAAAPGALAARILGIPLILLLPDSAPGITARWLGRLARTVLVTTTSAAKYFPDNSLLCGYPVRGDLLAAMNNPDASRQSLLTAMDMPAGASGDPLLVVMGGSQGARSLNQAILHHLPALLQEALVLLVTGHAEFDAVAAAVRRMELAAELREKLVVRPYLDREAPQALAAADVAVMRAGASILGELPASRTPAVLVPLPIAGGHQWSNARALEQAGACLVTEDATVRDRLPTLLLPLLRDADQRTTMAARMAALGRSNAAETAAMAIASLSMHTVCANGHPESGTDRPKPQLP</sequence>
<feature type="binding site" evidence="10">
    <location>
        <position position="207"/>
    </location>
    <ligand>
        <name>UDP-N-acetyl-alpha-D-glucosamine</name>
        <dbReference type="ChEBI" id="CHEBI:57705"/>
    </ligand>
</feature>
<feature type="domain" description="Glycosyl transferase family 28 C-terminal" evidence="12">
    <location>
        <begin position="201"/>
        <end position="366"/>
    </location>
</feature>
<keyword evidence="5 10" id="KW-0133">Cell shape</keyword>
<keyword evidence="6 10" id="KW-0573">Peptidoglycan synthesis</keyword>
<evidence type="ECO:0000256" key="9">
    <source>
        <dbReference type="ARBA" id="ARBA00023316"/>
    </source>
</evidence>
<dbReference type="Pfam" id="PF04101">
    <property type="entry name" value="Glyco_tran_28_C"/>
    <property type="match status" value="1"/>
</dbReference>
<feature type="domain" description="Glycosyltransferase family 28 N-terminal" evidence="11">
    <location>
        <begin position="5"/>
        <end position="146"/>
    </location>
</feature>
<protein>
    <recommendedName>
        <fullName evidence="10">UDP-N-acetylglucosamine--N-acetylmuramyl-(pentapeptide) pyrophosphoryl-undecaprenol N-acetylglucosamine transferase</fullName>
        <ecNumber evidence="10">2.4.1.227</ecNumber>
    </recommendedName>
    <alternativeName>
        <fullName evidence="10">Undecaprenyl-PP-MurNAc-pentapeptide-UDPGlcNAc GlcNAc transferase</fullName>
    </alternativeName>
</protein>
<dbReference type="GO" id="GO:0008360">
    <property type="term" value="P:regulation of cell shape"/>
    <property type="evidence" value="ECO:0007669"/>
    <property type="project" value="UniProtKB-KW"/>
</dbReference>
<comment type="similarity">
    <text evidence="10">Belongs to the glycosyltransferase 28 family. MurG subfamily.</text>
</comment>
<dbReference type="GO" id="GO:0005886">
    <property type="term" value="C:plasma membrane"/>
    <property type="evidence" value="ECO:0007669"/>
    <property type="project" value="UniProtKB-SubCell"/>
</dbReference>
<organism evidence="13">
    <name type="scientific">Caldilineaceae bacterium SB0662_bin_9</name>
    <dbReference type="NCBI Taxonomy" id="2605258"/>
    <lineage>
        <taxon>Bacteria</taxon>
        <taxon>Bacillati</taxon>
        <taxon>Chloroflexota</taxon>
        <taxon>Caldilineae</taxon>
        <taxon>Caldilineales</taxon>
        <taxon>Caldilineaceae</taxon>
    </lineage>
</organism>
<dbReference type="PANTHER" id="PTHR21015:SF22">
    <property type="entry name" value="GLYCOSYLTRANSFERASE"/>
    <property type="match status" value="1"/>
</dbReference>
<evidence type="ECO:0000256" key="2">
    <source>
        <dbReference type="ARBA" id="ARBA00022618"/>
    </source>
</evidence>
<dbReference type="GO" id="GO:0005975">
    <property type="term" value="P:carbohydrate metabolic process"/>
    <property type="evidence" value="ECO:0007669"/>
    <property type="project" value="InterPro"/>
</dbReference>
<evidence type="ECO:0000256" key="3">
    <source>
        <dbReference type="ARBA" id="ARBA00022676"/>
    </source>
</evidence>
<comment type="subcellular location">
    <subcellularLocation>
        <location evidence="10">Cell membrane</location>
        <topology evidence="10">Peripheral membrane protein</topology>
        <orientation evidence="10">Cytoplasmic side</orientation>
    </subcellularLocation>
</comment>
<keyword evidence="3 10" id="KW-0328">Glycosyltransferase</keyword>
<evidence type="ECO:0000259" key="11">
    <source>
        <dbReference type="Pfam" id="PF03033"/>
    </source>
</evidence>
<reference evidence="13" key="1">
    <citation type="submission" date="2019-09" db="EMBL/GenBank/DDBJ databases">
        <title>Characterisation of the sponge microbiome using genome-centric metagenomics.</title>
        <authorList>
            <person name="Engelberts J.P."/>
            <person name="Robbins S.J."/>
            <person name="De Goeij J.M."/>
            <person name="Aranda M."/>
            <person name="Bell S.C."/>
            <person name="Webster N.S."/>
        </authorList>
    </citation>
    <scope>NUCLEOTIDE SEQUENCE</scope>
    <source>
        <strain evidence="13">SB0662_bin_9</strain>
    </source>
</reference>
<evidence type="ECO:0000256" key="10">
    <source>
        <dbReference type="HAMAP-Rule" id="MF_00033"/>
    </source>
</evidence>
<comment type="function">
    <text evidence="10">Cell wall formation. Catalyzes the transfer of a GlcNAc subunit on undecaprenyl-pyrophosphoryl-MurNAc-pentapeptide (lipid intermediate I) to form undecaprenyl-pyrophosphoryl-MurNAc-(pentapeptide)GlcNAc (lipid intermediate II).</text>
</comment>
<feature type="binding site" evidence="10">
    <location>
        <begin position="10"/>
        <end position="12"/>
    </location>
    <ligand>
        <name>UDP-N-acetyl-alpha-D-glucosamine</name>
        <dbReference type="ChEBI" id="CHEBI:57705"/>
    </ligand>
</feature>
<keyword evidence="9 10" id="KW-0961">Cell wall biogenesis/degradation</keyword>
<keyword evidence="8 10" id="KW-0131">Cell cycle</keyword>
<comment type="pathway">
    <text evidence="10">Cell wall biogenesis; peptidoglycan biosynthesis.</text>
</comment>
<dbReference type="HAMAP" id="MF_00033">
    <property type="entry name" value="MurG"/>
    <property type="match status" value="1"/>
</dbReference>
<keyword evidence="4 10" id="KW-0808">Transferase</keyword>
<comment type="catalytic activity">
    <reaction evidence="10">
        <text>di-trans,octa-cis-undecaprenyl diphospho-N-acetyl-alpha-D-muramoyl-L-alanyl-D-glutamyl-meso-2,6-diaminopimeloyl-D-alanyl-D-alanine + UDP-N-acetyl-alpha-D-glucosamine = di-trans,octa-cis-undecaprenyl diphospho-[N-acetyl-alpha-D-glucosaminyl-(1-&gt;4)]-N-acetyl-alpha-D-muramoyl-L-alanyl-D-glutamyl-meso-2,6-diaminopimeloyl-D-alanyl-D-alanine + UDP + H(+)</text>
        <dbReference type="Rhea" id="RHEA:31227"/>
        <dbReference type="ChEBI" id="CHEBI:15378"/>
        <dbReference type="ChEBI" id="CHEBI:57705"/>
        <dbReference type="ChEBI" id="CHEBI:58223"/>
        <dbReference type="ChEBI" id="CHEBI:61387"/>
        <dbReference type="ChEBI" id="CHEBI:61388"/>
        <dbReference type="EC" id="2.4.1.227"/>
    </reaction>
</comment>
<dbReference type="Gene3D" id="3.40.50.2000">
    <property type="entry name" value="Glycogen Phosphorylase B"/>
    <property type="match status" value="2"/>
</dbReference>
<dbReference type="GO" id="GO:0050511">
    <property type="term" value="F:undecaprenyldiphospho-muramoylpentapeptide beta-N-acetylglucosaminyltransferase activity"/>
    <property type="evidence" value="ECO:0007669"/>
    <property type="project" value="UniProtKB-UniRule"/>
</dbReference>
<dbReference type="CDD" id="cd03785">
    <property type="entry name" value="GT28_MurG"/>
    <property type="match status" value="1"/>
</dbReference>
<evidence type="ECO:0000256" key="5">
    <source>
        <dbReference type="ARBA" id="ARBA00022960"/>
    </source>
</evidence>
<keyword evidence="7 10" id="KW-0472">Membrane</keyword>